<evidence type="ECO:0000256" key="2">
    <source>
        <dbReference type="ARBA" id="ARBA00023015"/>
    </source>
</evidence>
<evidence type="ECO:0000256" key="1">
    <source>
        <dbReference type="ARBA" id="ARBA00022491"/>
    </source>
</evidence>
<keyword evidence="7" id="KW-1185">Reference proteome</keyword>
<dbReference type="PRINTS" id="PR00035">
    <property type="entry name" value="HTHGNTR"/>
</dbReference>
<evidence type="ECO:0000313" key="7">
    <source>
        <dbReference type="Proteomes" id="UP000588491"/>
    </source>
</evidence>
<dbReference type="InterPro" id="IPR000524">
    <property type="entry name" value="Tscrpt_reg_HTH_GntR"/>
</dbReference>
<dbReference type="Proteomes" id="UP000588491">
    <property type="component" value="Unassembled WGS sequence"/>
</dbReference>
<dbReference type="GO" id="GO:0000976">
    <property type="term" value="F:transcription cis-regulatory region binding"/>
    <property type="evidence" value="ECO:0007669"/>
    <property type="project" value="TreeGrafter"/>
</dbReference>
<dbReference type="CDD" id="cd06267">
    <property type="entry name" value="PBP1_LacI_sugar_binding-like"/>
    <property type="match status" value="1"/>
</dbReference>
<dbReference type="FunFam" id="1.10.10.10:FF:000079">
    <property type="entry name" value="GntR family transcriptional regulator"/>
    <property type="match status" value="1"/>
</dbReference>
<feature type="domain" description="HTH gntR-type" evidence="5">
    <location>
        <begin position="7"/>
        <end position="75"/>
    </location>
</feature>
<dbReference type="SUPFAM" id="SSF53822">
    <property type="entry name" value="Periplasmic binding protein-like I"/>
    <property type="match status" value="1"/>
</dbReference>
<keyword evidence="4" id="KW-0804">Transcription</keyword>
<evidence type="ECO:0000256" key="4">
    <source>
        <dbReference type="ARBA" id="ARBA00023163"/>
    </source>
</evidence>
<dbReference type="RefSeq" id="WP_169187982.1">
    <property type="nucleotide sequence ID" value="NZ_JABBPK010000001.1"/>
</dbReference>
<dbReference type="CDD" id="cd07377">
    <property type="entry name" value="WHTH_GntR"/>
    <property type="match status" value="1"/>
</dbReference>
<organism evidence="6 7">
    <name type="scientific">Niallia alba</name>
    <dbReference type="NCBI Taxonomy" id="2729105"/>
    <lineage>
        <taxon>Bacteria</taxon>
        <taxon>Bacillati</taxon>
        <taxon>Bacillota</taxon>
        <taxon>Bacilli</taxon>
        <taxon>Bacillales</taxon>
        <taxon>Bacillaceae</taxon>
        <taxon>Niallia</taxon>
    </lineage>
</organism>
<sequence>MSTIKNEPLYQQIQSKIIERIKEGKWRVGDRVPSEKELMDEFHVSQITTKNALAGLADKGIVERIKGKGTFVIESSLIGSMGQNQTSRGLIGLIIPTMKTKVEQDFVNFLEQYVTELGYNLVIKISRESQVKEAEAIQTFRVIGVDGIIIFPAEKEMYNEAVLRLTLDKFPLVLIDRYMKNISTYSVSSENTQGAFEAVSYLLNKGHEQIALISPLITNTVTEERAKGFEQAFLRKDITIDKNLWLTLPFDKISVHETPVMIKQFLMENPQLACLFTMNAELAQYAHRAIVEVQKESLRPIELVTFDSPGIEGITYVQQDIQQCSKQAVKLLMQQIAGEYNPKRIYIPVNLVIATDKEK</sequence>
<keyword evidence="1" id="KW-0678">Repressor</keyword>
<dbReference type="SUPFAM" id="SSF46785">
    <property type="entry name" value="Winged helix' DNA-binding domain"/>
    <property type="match status" value="1"/>
</dbReference>
<keyword evidence="2" id="KW-0805">Transcription regulation</keyword>
<dbReference type="Pfam" id="PF00392">
    <property type="entry name" value="GntR"/>
    <property type="match status" value="1"/>
</dbReference>
<evidence type="ECO:0000256" key="3">
    <source>
        <dbReference type="ARBA" id="ARBA00023125"/>
    </source>
</evidence>
<dbReference type="InterPro" id="IPR028082">
    <property type="entry name" value="Peripla_BP_I"/>
</dbReference>
<dbReference type="PROSITE" id="PS50949">
    <property type="entry name" value="HTH_GNTR"/>
    <property type="match status" value="1"/>
</dbReference>
<dbReference type="AlphaFoldDB" id="A0A7Y0K617"/>
<keyword evidence="3" id="KW-0238">DNA-binding</keyword>
<dbReference type="InterPro" id="IPR036388">
    <property type="entry name" value="WH-like_DNA-bd_sf"/>
</dbReference>
<protein>
    <submittedName>
        <fullName evidence="6">GntR family transcriptional regulator</fullName>
    </submittedName>
</protein>
<dbReference type="InterPro" id="IPR036390">
    <property type="entry name" value="WH_DNA-bd_sf"/>
</dbReference>
<dbReference type="Pfam" id="PF13407">
    <property type="entry name" value="Peripla_BP_4"/>
    <property type="match status" value="1"/>
</dbReference>
<dbReference type="EMBL" id="JABBPK010000001">
    <property type="protein sequence ID" value="NMO76450.1"/>
    <property type="molecule type" value="Genomic_DNA"/>
</dbReference>
<evidence type="ECO:0000259" key="5">
    <source>
        <dbReference type="PROSITE" id="PS50949"/>
    </source>
</evidence>
<evidence type="ECO:0000313" key="6">
    <source>
        <dbReference type="EMBL" id="NMO76450.1"/>
    </source>
</evidence>
<dbReference type="PANTHER" id="PTHR30146">
    <property type="entry name" value="LACI-RELATED TRANSCRIPTIONAL REPRESSOR"/>
    <property type="match status" value="1"/>
</dbReference>
<dbReference type="SMART" id="SM00345">
    <property type="entry name" value="HTH_GNTR"/>
    <property type="match status" value="1"/>
</dbReference>
<accession>A0A7Y0K617</accession>
<comment type="caution">
    <text evidence="6">The sequence shown here is derived from an EMBL/GenBank/DDBJ whole genome shotgun (WGS) entry which is preliminary data.</text>
</comment>
<dbReference type="PANTHER" id="PTHR30146:SF95">
    <property type="entry name" value="RIBOSE OPERON REPRESSOR"/>
    <property type="match status" value="1"/>
</dbReference>
<dbReference type="Gene3D" id="3.40.50.2300">
    <property type="match status" value="2"/>
</dbReference>
<dbReference type="GO" id="GO:0003700">
    <property type="term" value="F:DNA-binding transcription factor activity"/>
    <property type="evidence" value="ECO:0007669"/>
    <property type="project" value="InterPro"/>
</dbReference>
<proteinExistence type="predicted"/>
<dbReference type="Gene3D" id="1.10.10.10">
    <property type="entry name" value="Winged helix-like DNA-binding domain superfamily/Winged helix DNA-binding domain"/>
    <property type="match status" value="1"/>
</dbReference>
<dbReference type="InterPro" id="IPR025997">
    <property type="entry name" value="SBP_2_dom"/>
</dbReference>
<name>A0A7Y0K617_9BACI</name>
<reference evidence="6 7" key="1">
    <citation type="submission" date="2020-04" db="EMBL/GenBank/DDBJ databases">
        <title>Bacillus sp. UniB3 isolated from commercial digestive syrup.</title>
        <authorList>
            <person name="Thorat V."/>
            <person name="Kirdat K."/>
            <person name="Tiwarekar B."/>
            <person name="Yadav A."/>
        </authorList>
    </citation>
    <scope>NUCLEOTIDE SEQUENCE [LARGE SCALE GENOMIC DNA]</scope>
    <source>
        <strain evidence="6 7">UniB3</strain>
    </source>
</reference>
<gene>
    <name evidence="6" type="ORF">HHU08_05505</name>
</gene>